<keyword evidence="2" id="KW-1133">Transmembrane helix</keyword>
<feature type="region of interest" description="Disordered" evidence="1">
    <location>
        <begin position="201"/>
        <end position="262"/>
    </location>
</feature>
<reference evidence="3" key="1">
    <citation type="journal article" date="2020" name="Stud. Mycol.">
        <title>101 Dothideomycetes genomes: a test case for predicting lifestyles and emergence of pathogens.</title>
        <authorList>
            <person name="Haridas S."/>
            <person name="Albert R."/>
            <person name="Binder M."/>
            <person name="Bloem J."/>
            <person name="Labutti K."/>
            <person name="Salamov A."/>
            <person name="Andreopoulos B."/>
            <person name="Baker S."/>
            <person name="Barry K."/>
            <person name="Bills G."/>
            <person name="Bluhm B."/>
            <person name="Cannon C."/>
            <person name="Castanera R."/>
            <person name="Culley D."/>
            <person name="Daum C."/>
            <person name="Ezra D."/>
            <person name="Gonzalez J."/>
            <person name="Henrissat B."/>
            <person name="Kuo A."/>
            <person name="Liang C."/>
            <person name="Lipzen A."/>
            <person name="Lutzoni F."/>
            <person name="Magnuson J."/>
            <person name="Mondo S."/>
            <person name="Nolan M."/>
            <person name="Ohm R."/>
            <person name="Pangilinan J."/>
            <person name="Park H.-J."/>
            <person name="Ramirez L."/>
            <person name="Alfaro M."/>
            <person name="Sun H."/>
            <person name="Tritt A."/>
            <person name="Yoshinaga Y."/>
            <person name="Zwiers L.-H."/>
            <person name="Turgeon B."/>
            <person name="Goodwin S."/>
            <person name="Spatafora J."/>
            <person name="Crous P."/>
            <person name="Grigoriev I."/>
        </authorList>
    </citation>
    <scope>NUCLEOTIDE SEQUENCE</scope>
    <source>
        <strain evidence="3">CBS 269.34</strain>
    </source>
</reference>
<dbReference type="Proteomes" id="UP000799750">
    <property type="component" value="Unassembled WGS sequence"/>
</dbReference>
<gene>
    <name evidence="3" type="ORF">BU16DRAFT_168425</name>
</gene>
<dbReference type="PANTHER" id="PTHR35519">
    <property type="entry name" value="MEMBRANE PROTEINS"/>
    <property type="match status" value="1"/>
</dbReference>
<accession>A0A6A6QER7</accession>
<dbReference type="Pfam" id="PF13430">
    <property type="entry name" value="DUF4112"/>
    <property type="match status" value="1"/>
</dbReference>
<dbReference type="OrthoDB" id="2103474at2759"/>
<evidence type="ECO:0000313" key="4">
    <source>
        <dbReference type="Proteomes" id="UP000799750"/>
    </source>
</evidence>
<feature type="compositionally biased region" description="Basic and acidic residues" evidence="1">
    <location>
        <begin position="240"/>
        <end position="253"/>
    </location>
</feature>
<proteinExistence type="predicted"/>
<evidence type="ECO:0000313" key="3">
    <source>
        <dbReference type="EMBL" id="KAF2489977.1"/>
    </source>
</evidence>
<dbReference type="EMBL" id="MU004198">
    <property type="protein sequence ID" value="KAF2489977.1"/>
    <property type="molecule type" value="Genomic_DNA"/>
</dbReference>
<dbReference type="AlphaFoldDB" id="A0A6A6QER7"/>
<protein>
    <recommendedName>
        <fullName evidence="5">Ph domain-containing protein</fullName>
    </recommendedName>
</protein>
<keyword evidence="2" id="KW-0472">Membrane</keyword>
<evidence type="ECO:0000256" key="1">
    <source>
        <dbReference type="SAM" id="MobiDB-lite"/>
    </source>
</evidence>
<name>A0A6A6QER7_9PEZI</name>
<feature type="transmembrane region" description="Helical" evidence="2">
    <location>
        <begin position="127"/>
        <end position="148"/>
    </location>
</feature>
<evidence type="ECO:0008006" key="5">
    <source>
        <dbReference type="Google" id="ProtNLM"/>
    </source>
</evidence>
<dbReference type="InterPro" id="IPR025187">
    <property type="entry name" value="DUF4112"/>
</dbReference>
<organism evidence="3 4">
    <name type="scientific">Lophium mytilinum</name>
    <dbReference type="NCBI Taxonomy" id="390894"/>
    <lineage>
        <taxon>Eukaryota</taxon>
        <taxon>Fungi</taxon>
        <taxon>Dikarya</taxon>
        <taxon>Ascomycota</taxon>
        <taxon>Pezizomycotina</taxon>
        <taxon>Dothideomycetes</taxon>
        <taxon>Pleosporomycetidae</taxon>
        <taxon>Mytilinidiales</taxon>
        <taxon>Mytilinidiaceae</taxon>
        <taxon>Lophium</taxon>
    </lineage>
</organism>
<keyword evidence="4" id="KW-1185">Reference proteome</keyword>
<keyword evidence="2" id="KW-0812">Transmembrane</keyword>
<evidence type="ECO:0000256" key="2">
    <source>
        <dbReference type="SAM" id="Phobius"/>
    </source>
</evidence>
<sequence>MTAAIGKYAAKKLLKGEMAKYAKKDVAGPYDPYFATVTDSRGKTRKVKKEIPDYIPDHQALILAKVRKRAYRLDCSLFNFLGFRFGWSSVVGIVPVAGDAIDGAMALETIRLCSKAKDKNFTLRRQALILMFLWLAIDIVVGLVPFVGDLADASFKANSRICQVLEKELDKTFKPNATKVPRPATVYEEFSEDELAGLRDSYEGDAGVQQPQRVRSSRRERQPDLEMGQAQVPSRSGTKTKYDSRRTAERDAPARSGTKGRR</sequence>
<dbReference type="PANTHER" id="PTHR35519:SF2">
    <property type="entry name" value="PH DOMAIN PROTEIN"/>
    <property type="match status" value="1"/>
</dbReference>